<name>X1A4V1_9ZZZZ</name>
<evidence type="ECO:0000313" key="1">
    <source>
        <dbReference type="EMBL" id="GAG77160.1"/>
    </source>
</evidence>
<proteinExistence type="predicted"/>
<feature type="non-terminal residue" evidence="1">
    <location>
        <position position="50"/>
    </location>
</feature>
<protein>
    <submittedName>
        <fullName evidence="1">Uncharacterized protein</fullName>
    </submittedName>
</protein>
<sequence>MTDVNSQLIQEAVLKHSNEIIEWTKKLIRFPSENRYPDGYEYEAQQFIEK</sequence>
<comment type="caution">
    <text evidence="1">The sequence shown here is derived from an EMBL/GenBank/DDBJ whole genome shotgun (WGS) entry which is preliminary data.</text>
</comment>
<dbReference type="AlphaFoldDB" id="X1A4V1"/>
<accession>X1A4V1</accession>
<gene>
    <name evidence="1" type="ORF">S01H4_29188</name>
</gene>
<dbReference type="EMBL" id="BART01014785">
    <property type="protein sequence ID" value="GAG77160.1"/>
    <property type="molecule type" value="Genomic_DNA"/>
</dbReference>
<organism evidence="1">
    <name type="scientific">marine sediment metagenome</name>
    <dbReference type="NCBI Taxonomy" id="412755"/>
    <lineage>
        <taxon>unclassified sequences</taxon>
        <taxon>metagenomes</taxon>
        <taxon>ecological metagenomes</taxon>
    </lineage>
</organism>
<reference evidence="1" key="1">
    <citation type="journal article" date="2014" name="Front. Microbiol.">
        <title>High frequency of phylogenetically diverse reductive dehalogenase-homologous genes in deep subseafloor sedimentary metagenomes.</title>
        <authorList>
            <person name="Kawai M."/>
            <person name="Futagami T."/>
            <person name="Toyoda A."/>
            <person name="Takaki Y."/>
            <person name="Nishi S."/>
            <person name="Hori S."/>
            <person name="Arai W."/>
            <person name="Tsubouchi T."/>
            <person name="Morono Y."/>
            <person name="Uchiyama I."/>
            <person name="Ito T."/>
            <person name="Fujiyama A."/>
            <person name="Inagaki F."/>
            <person name="Takami H."/>
        </authorList>
    </citation>
    <scope>NUCLEOTIDE SEQUENCE</scope>
    <source>
        <strain evidence="1">Expedition CK06-06</strain>
    </source>
</reference>